<protein>
    <submittedName>
        <fullName evidence="4">Uncharacterized protein LOC106815044</fullName>
    </submittedName>
</protein>
<keyword evidence="2" id="KW-0472">Membrane</keyword>
<evidence type="ECO:0000256" key="1">
    <source>
        <dbReference type="SAM" id="MobiDB-lite"/>
    </source>
</evidence>
<feature type="transmembrane region" description="Helical" evidence="2">
    <location>
        <begin position="54"/>
        <end position="77"/>
    </location>
</feature>
<evidence type="ECO:0000313" key="3">
    <source>
        <dbReference type="Proteomes" id="UP000695022"/>
    </source>
</evidence>
<feature type="transmembrane region" description="Helical" evidence="2">
    <location>
        <begin position="220"/>
        <end position="243"/>
    </location>
</feature>
<dbReference type="GeneID" id="106815044"/>
<evidence type="ECO:0000313" key="4">
    <source>
        <dbReference type="RefSeq" id="XP_014674954.1"/>
    </source>
</evidence>
<keyword evidence="3" id="KW-1185">Reference proteome</keyword>
<organism evidence="3 4">
    <name type="scientific">Priapulus caudatus</name>
    <name type="common">Priapulid worm</name>
    <dbReference type="NCBI Taxonomy" id="37621"/>
    <lineage>
        <taxon>Eukaryota</taxon>
        <taxon>Metazoa</taxon>
        <taxon>Ecdysozoa</taxon>
        <taxon>Scalidophora</taxon>
        <taxon>Priapulida</taxon>
        <taxon>Priapulimorpha</taxon>
        <taxon>Priapulimorphida</taxon>
        <taxon>Priapulidae</taxon>
        <taxon>Priapulus</taxon>
    </lineage>
</organism>
<evidence type="ECO:0000256" key="2">
    <source>
        <dbReference type="SAM" id="Phobius"/>
    </source>
</evidence>
<dbReference type="RefSeq" id="XP_014674954.1">
    <property type="nucleotide sequence ID" value="XM_014819468.1"/>
</dbReference>
<keyword evidence="2" id="KW-0812">Transmembrane</keyword>
<dbReference type="PANTHER" id="PTHR23320:SF130">
    <property type="entry name" value="TRANSMEMBRANE PROTEIN 212"/>
    <property type="match status" value="1"/>
</dbReference>
<feature type="transmembrane region" description="Helical" evidence="2">
    <location>
        <begin position="89"/>
        <end position="107"/>
    </location>
</feature>
<dbReference type="Proteomes" id="UP000695022">
    <property type="component" value="Unplaced"/>
</dbReference>
<accession>A0ABM1ERY3</accession>
<feature type="region of interest" description="Disordered" evidence="1">
    <location>
        <begin position="1"/>
        <end position="25"/>
    </location>
</feature>
<dbReference type="PANTHER" id="PTHR23320">
    <property type="entry name" value="MEMBRANE-SPANNING 4-DOMAINS SUBFAMILY A MS4A -RELATED"/>
    <property type="match status" value="1"/>
</dbReference>
<reference evidence="4" key="1">
    <citation type="submission" date="2025-08" db="UniProtKB">
        <authorList>
            <consortium name="RefSeq"/>
        </authorList>
    </citation>
    <scope>IDENTIFICATION</scope>
</reference>
<gene>
    <name evidence="4" type="primary">LOC106815044</name>
</gene>
<name>A0ABM1ERY3_PRICU</name>
<feature type="transmembrane region" description="Helical" evidence="2">
    <location>
        <begin position="138"/>
        <end position="166"/>
    </location>
</feature>
<proteinExistence type="predicted"/>
<keyword evidence="2" id="KW-1133">Transmembrane helix</keyword>
<dbReference type="InterPro" id="IPR030417">
    <property type="entry name" value="MS4A"/>
</dbReference>
<sequence>MQHPSLSYQPMEDESPQHVVGTGQTGDTQQLTGMAASPVFPNLTQPKKTLPRKAIVIICSFEIAIGIIIMVCEIVLIGADGIVMKVGTGIWVGLFYVVAGAVGIVAAKKVNSDDGESAGNPNLPAYHTNVRSEKHRGYVVAFMVLSIIASIASAVLLIMCPIQLLINSFAYPGYRCHDDHSYHNDAYDYALANDPNATNFYRYDDHEDDSFCPLRLVFDILIVVMTILAGINGCLFITCAALCCRSVCCQRKPAAVVVCYVSDDPMQSGQMIQLPLGSVQPVRA</sequence>